<keyword evidence="4" id="KW-1185">Reference proteome</keyword>
<evidence type="ECO:0000313" key="4">
    <source>
        <dbReference type="Proteomes" id="UP000673394"/>
    </source>
</evidence>
<name>A0ABS5CAX5_9BACL</name>
<comment type="similarity">
    <text evidence="1">Belongs to the SIS family. PHI subfamily.</text>
</comment>
<dbReference type="InterPro" id="IPR017552">
    <property type="entry name" value="PHI/rmpB"/>
</dbReference>
<dbReference type="Proteomes" id="UP000673394">
    <property type="component" value="Unassembled WGS sequence"/>
</dbReference>
<dbReference type="CDD" id="cd05005">
    <property type="entry name" value="SIS_PHI"/>
    <property type="match status" value="1"/>
</dbReference>
<dbReference type="PANTHER" id="PTHR43443">
    <property type="entry name" value="3-HEXULOSE-6-PHOSPHATE ISOMERASE"/>
    <property type="match status" value="1"/>
</dbReference>
<dbReference type="Pfam" id="PF01380">
    <property type="entry name" value="SIS"/>
    <property type="match status" value="1"/>
</dbReference>
<dbReference type="InterPro" id="IPR001347">
    <property type="entry name" value="SIS_dom"/>
</dbReference>
<dbReference type="Gene3D" id="3.40.50.10490">
    <property type="entry name" value="Glucose-6-phosphate isomerase like protein, domain 1"/>
    <property type="match status" value="1"/>
</dbReference>
<proteinExistence type="inferred from homology"/>
<dbReference type="PANTHER" id="PTHR43443:SF1">
    <property type="entry name" value="3-HEXULOSE-6-PHOSPHATE ISOMERASE"/>
    <property type="match status" value="1"/>
</dbReference>
<dbReference type="PROSITE" id="PS51464">
    <property type="entry name" value="SIS"/>
    <property type="match status" value="1"/>
</dbReference>
<evidence type="ECO:0000256" key="1">
    <source>
        <dbReference type="ARBA" id="ARBA00009235"/>
    </source>
</evidence>
<dbReference type="RefSeq" id="WP_210657694.1">
    <property type="nucleotide sequence ID" value="NZ_JAGKSP010000003.1"/>
</dbReference>
<dbReference type="InterPro" id="IPR046348">
    <property type="entry name" value="SIS_dom_sf"/>
</dbReference>
<evidence type="ECO:0000259" key="2">
    <source>
        <dbReference type="PROSITE" id="PS51464"/>
    </source>
</evidence>
<gene>
    <name evidence="3" type="primary">hxlB</name>
    <name evidence="3" type="ORF">I8J30_09695</name>
</gene>
<accession>A0ABS5CAX5</accession>
<dbReference type="NCBIfam" id="TIGR03127">
    <property type="entry name" value="RuMP_HxlB"/>
    <property type="match status" value="1"/>
</dbReference>
<evidence type="ECO:0000313" key="3">
    <source>
        <dbReference type="EMBL" id="MBP3962970.1"/>
    </source>
</evidence>
<dbReference type="EMBL" id="JAGKSP010000003">
    <property type="protein sequence ID" value="MBP3962970.1"/>
    <property type="molecule type" value="Genomic_DNA"/>
</dbReference>
<sequence>MKTTHIAASSILQELERTLQLVRPEEIEALAESVASAGAIFVAGAGRSGLMMRAFAMRLMHMGFRAYVVGESVTPGITAGDLLVIGSGSGETRTLAAMAAKAKSLGAEVAALTVVQESTLGQLASACVVVPAATKDGSTGMALTAQPMGSLFEQSLLLLLDTIILHLMDRKALEGAAMFNNHANLE</sequence>
<feature type="domain" description="SIS" evidence="2">
    <location>
        <begin position="30"/>
        <end position="173"/>
    </location>
</feature>
<reference evidence="3 4" key="1">
    <citation type="submission" date="2021-04" db="EMBL/GenBank/DDBJ databases">
        <title>Paenibacillus sp. DLE-14 whole genome sequence.</title>
        <authorList>
            <person name="Ham Y.J."/>
        </authorList>
    </citation>
    <scope>NUCLEOTIDE SEQUENCE [LARGE SCALE GENOMIC DNA]</scope>
    <source>
        <strain evidence="3 4">DLE-14</strain>
    </source>
</reference>
<organism evidence="3 4">
    <name type="scientific">Paenibacillus lignilyticus</name>
    <dbReference type="NCBI Taxonomy" id="1172615"/>
    <lineage>
        <taxon>Bacteria</taxon>
        <taxon>Bacillati</taxon>
        <taxon>Bacillota</taxon>
        <taxon>Bacilli</taxon>
        <taxon>Bacillales</taxon>
        <taxon>Paenibacillaceae</taxon>
        <taxon>Paenibacillus</taxon>
    </lineage>
</organism>
<protein>
    <submittedName>
        <fullName evidence="3">6-phospho-3-hexuloisomerase</fullName>
    </submittedName>
</protein>
<comment type="caution">
    <text evidence="3">The sequence shown here is derived from an EMBL/GenBank/DDBJ whole genome shotgun (WGS) entry which is preliminary data.</text>
</comment>
<dbReference type="SUPFAM" id="SSF53697">
    <property type="entry name" value="SIS domain"/>
    <property type="match status" value="1"/>
</dbReference>